<dbReference type="OMA" id="NMISPSY"/>
<dbReference type="RefSeq" id="XP_018189282.1">
    <property type="nucleotide sequence ID" value="XM_018335017.1"/>
</dbReference>
<feature type="transmembrane region" description="Helical" evidence="2">
    <location>
        <begin position="352"/>
        <end position="375"/>
    </location>
</feature>
<evidence type="ECO:0000313" key="4">
    <source>
        <dbReference type="Proteomes" id="UP000076632"/>
    </source>
</evidence>
<keyword evidence="2" id="KW-0812">Transmembrane</keyword>
<feature type="compositionally biased region" description="Polar residues" evidence="1">
    <location>
        <begin position="171"/>
        <end position="184"/>
    </location>
</feature>
<feature type="region of interest" description="Disordered" evidence="1">
    <location>
        <begin position="256"/>
        <end position="275"/>
    </location>
</feature>
<gene>
    <name evidence="3" type="ORF">L228DRAFT_267697</name>
</gene>
<protein>
    <recommendedName>
        <fullName evidence="5">REJ domain-containing protein</fullName>
    </recommendedName>
</protein>
<reference evidence="3 4" key="1">
    <citation type="journal article" date="2016" name="Fungal Biol.">
        <title>The genome of Xylona heveae provides a window into fungal endophytism.</title>
        <authorList>
            <person name="Gazis R."/>
            <person name="Kuo A."/>
            <person name="Riley R."/>
            <person name="LaButti K."/>
            <person name="Lipzen A."/>
            <person name="Lin J."/>
            <person name="Amirebrahimi M."/>
            <person name="Hesse C.N."/>
            <person name="Spatafora J.W."/>
            <person name="Henrissat B."/>
            <person name="Hainaut M."/>
            <person name="Grigoriev I.V."/>
            <person name="Hibbett D.S."/>
        </authorList>
    </citation>
    <scope>NUCLEOTIDE SEQUENCE [LARGE SCALE GENOMIC DNA]</scope>
    <source>
        <strain evidence="3 4">TC161</strain>
    </source>
</reference>
<keyword evidence="2" id="KW-0472">Membrane</keyword>
<accession>A0A161TD26</accession>
<feature type="region of interest" description="Disordered" evidence="1">
    <location>
        <begin position="1"/>
        <end position="219"/>
    </location>
</feature>
<keyword evidence="2" id="KW-1133">Transmembrane helix</keyword>
<feature type="compositionally biased region" description="Acidic residues" evidence="1">
    <location>
        <begin position="103"/>
        <end position="112"/>
    </location>
</feature>
<dbReference type="EMBL" id="KV407457">
    <property type="protein sequence ID" value="KZF23727.1"/>
    <property type="molecule type" value="Genomic_DNA"/>
</dbReference>
<evidence type="ECO:0000256" key="1">
    <source>
        <dbReference type="SAM" id="MobiDB-lite"/>
    </source>
</evidence>
<evidence type="ECO:0000256" key="2">
    <source>
        <dbReference type="SAM" id="Phobius"/>
    </source>
</evidence>
<evidence type="ECO:0008006" key="5">
    <source>
        <dbReference type="Google" id="ProtNLM"/>
    </source>
</evidence>
<keyword evidence="4" id="KW-1185">Reference proteome</keyword>
<feature type="compositionally biased region" description="Acidic residues" evidence="1">
    <location>
        <begin position="142"/>
        <end position="157"/>
    </location>
</feature>
<feature type="compositionally biased region" description="Low complexity" evidence="1">
    <location>
        <begin position="304"/>
        <end position="321"/>
    </location>
</feature>
<feature type="region of interest" description="Disordered" evidence="1">
    <location>
        <begin position="282"/>
        <end position="344"/>
    </location>
</feature>
<dbReference type="GeneID" id="28900154"/>
<name>A0A161TD26_XYLHT</name>
<dbReference type="AlphaFoldDB" id="A0A161TD26"/>
<dbReference type="OrthoDB" id="5413188at2759"/>
<feature type="compositionally biased region" description="Low complexity" evidence="1">
    <location>
        <begin position="44"/>
        <end position="57"/>
    </location>
</feature>
<dbReference type="InParanoid" id="A0A161TD26"/>
<feature type="compositionally biased region" description="Basic residues" evidence="1">
    <location>
        <begin position="324"/>
        <end position="341"/>
    </location>
</feature>
<proteinExistence type="predicted"/>
<organism evidence="3 4">
    <name type="scientific">Xylona heveae (strain CBS 132557 / TC161)</name>
    <dbReference type="NCBI Taxonomy" id="1328760"/>
    <lineage>
        <taxon>Eukaryota</taxon>
        <taxon>Fungi</taxon>
        <taxon>Dikarya</taxon>
        <taxon>Ascomycota</taxon>
        <taxon>Pezizomycotina</taxon>
        <taxon>Xylonomycetes</taxon>
        <taxon>Xylonales</taxon>
        <taxon>Xylonaceae</taxon>
        <taxon>Xylona</taxon>
    </lineage>
</organism>
<sequence>MHPSHLELLGQAQDGHRRPAQDSPRSVSQLRSESSRQRSDDSWVEISSQPSSSSLSSIADEVVTTGLRVQHESGSRRRRRGPPGSLIEASLVPRPASAGSSQEEYDESESDVDPVMTSSNEELAPPQTMRNQGSNRPFAEPLLDETTFDGDDADEEGTALGVREEEMVFTPQPNAFSHPPQSQSDRPRHEIPGSYFPAPRPASRSPLQRHSYPGQRRRQHAPFNVISPSYQAENDAALRASLSTLLSCAAAARGLPKHNQPSATAVGASGRVEPATLRMVPESDLMGEEDSVKQVQESPKPARRTSGASSRSTSAAASVTADKGKRRSSSGKERRVAKKVRRSPDENISPTLLTWIVSAGVVVLVSAISFSAGYAMGKEAGKAEMGVLGTSEGSSCGQEAMKGGLRKLRWGAASASVRA</sequence>
<dbReference type="Proteomes" id="UP000076632">
    <property type="component" value="Unassembled WGS sequence"/>
</dbReference>
<evidence type="ECO:0000313" key="3">
    <source>
        <dbReference type="EMBL" id="KZF23727.1"/>
    </source>
</evidence>
<feature type="compositionally biased region" description="Low complexity" evidence="1">
    <location>
        <begin position="23"/>
        <end position="32"/>
    </location>
</feature>